<dbReference type="InterPro" id="IPR012337">
    <property type="entry name" value="RNaseH-like_sf"/>
</dbReference>
<sequence>MAYMNIDITYNKELFMEHFLKAGRPFAPNFYNHWARAKIAAGKELKFREITRDQGGLNKQRKTYKDKKCICGQIHLFEDDPYLNINARTPGWKSIPSEQKTIWEAIKKNTRFYFAIKKFCNTDILEGITVENNRSRGRSRDSSKDNNKDTVMELPASANLAYADLALPDNQLPNTYKNLLKNSIQYDPCSTYHLTWDRSRFINNIWPEFEWISSPGGNLLIEGCGTMLVKAHLNGKNVDLKFPNTAYTPTSNCTLIAGMKLKREEYHWDMSIDKVTYKGTPIFDVDKHFGMPVVKYRPIRHVAAYVNYVGPRSANSVPRATSWVFHQRLCHYQPEVIKQLVKCGDIELLEDKDSPKMVQCQTCAMLKMHQFILKILSQRATRLFKRLCMDLIILGVAWDGTTYIAHFYDECIRNHWVFPMSDHKQEMLLHIVKHIINHCDRQGFESRFAVQVIQQDQETSVGNDIQRLVQSQGLTYEWSAKDTKEQNGAAERTDN</sequence>
<protein>
    <submittedName>
        <fullName evidence="1">Uncharacterized protein</fullName>
    </submittedName>
</protein>
<dbReference type="Proteomes" id="UP000324767">
    <property type="component" value="Unassembled WGS sequence"/>
</dbReference>
<evidence type="ECO:0000313" key="1">
    <source>
        <dbReference type="EMBL" id="KAA6408841.1"/>
    </source>
</evidence>
<dbReference type="EMBL" id="VXIT01000012">
    <property type="protein sequence ID" value="KAA6408841.1"/>
    <property type="molecule type" value="Genomic_DNA"/>
</dbReference>
<evidence type="ECO:0000313" key="2">
    <source>
        <dbReference type="Proteomes" id="UP000324767"/>
    </source>
</evidence>
<name>A0A5M8PHH5_9LECA</name>
<reference evidence="1 2" key="1">
    <citation type="submission" date="2019-09" db="EMBL/GenBank/DDBJ databases">
        <title>The hologenome of the rock-dwelling lichen Lasallia pustulata.</title>
        <authorList>
            <person name="Greshake Tzovaras B."/>
            <person name="Segers F."/>
            <person name="Bicker A."/>
            <person name="Dal Grande F."/>
            <person name="Otte J."/>
            <person name="Hankeln T."/>
            <person name="Schmitt I."/>
            <person name="Ebersberger I."/>
        </authorList>
    </citation>
    <scope>NUCLEOTIDE SEQUENCE [LARGE SCALE GENOMIC DNA]</scope>
    <source>
        <strain evidence="1">A1-1</strain>
    </source>
</reference>
<accession>A0A5M8PHH5</accession>
<comment type="caution">
    <text evidence="1">The sequence shown here is derived from an EMBL/GenBank/DDBJ whole genome shotgun (WGS) entry which is preliminary data.</text>
</comment>
<organism evidence="1 2">
    <name type="scientific">Lasallia pustulata</name>
    <dbReference type="NCBI Taxonomy" id="136370"/>
    <lineage>
        <taxon>Eukaryota</taxon>
        <taxon>Fungi</taxon>
        <taxon>Dikarya</taxon>
        <taxon>Ascomycota</taxon>
        <taxon>Pezizomycotina</taxon>
        <taxon>Lecanoromycetes</taxon>
        <taxon>OSLEUM clade</taxon>
        <taxon>Umbilicariomycetidae</taxon>
        <taxon>Umbilicariales</taxon>
        <taxon>Umbilicariaceae</taxon>
        <taxon>Lasallia</taxon>
    </lineage>
</organism>
<dbReference type="SUPFAM" id="SSF53098">
    <property type="entry name" value="Ribonuclease H-like"/>
    <property type="match status" value="1"/>
</dbReference>
<dbReference type="GO" id="GO:0003676">
    <property type="term" value="F:nucleic acid binding"/>
    <property type="evidence" value="ECO:0007669"/>
    <property type="project" value="InterPro"/>
</dbReference>
<dbReference type="Gene3D" id="3.30.420.10">
    <property type="entry name" value="Ribonuclease H-like superfamily/Ribonuclease H"/>
    <property type="match status" value="1"/>
</dbReference>
<gene>
    <name evidence="1" type="ORF">FRX48_07185</name>
</gene>
<dbReference type="OrthoDB" id="3544839at2759"/>
<proteinExistence type="predicted"/>
<dbReference type="InterPro" id="IPR036397">
    <property type="entry name" value="RNaseH_sf"/>
</dbReference>
<dbReference type="AlphaFoldDB" id="A0A5M8PHH5"/>